<accession>K1SN20</accession>
<name>K1SN20_9ZZZZ</name>
<feature type="non-terminal residue" evidence="1">
    <location>
        <position position="68"/>
    </location>
</feature>
<sequence>MAAVPVFAQNTGKDSIVSTKALDDVVVSASNISRVGDHLVIYPNSQQRKHAVNGFGVLENLSIPGLII</sequence>
<organism evidence="1">
    <name type="scientific">human gut metagenome</name>
    <dbReference type="NCBI Taxonomy" id="408170"/>
    <lineage>
        <taxon>unclassified sequences</taxon>
        <taxon>metagenomes</taxon>
        <taxon>organismal metagenomes</taxon>
    </lineage>
</organism>
<protein>
    <submittedName>
        <fullName evidence="1">Uncharacterized protein</fullName>
    </submittedName>
</protein>
<comment type="caution">
    <text evidence="1">The sequence shown here is derived from an EMBL/GenBank/DDBJ whole genome shotgun (WGS) entry which is preliminary data.</text>
</comment>
<evidence type="ECO:0000313" key="1">
    <source>
        <dbReference type="EMBL" id="EKC56769.1"/>
    </source>
</evidence>
<dbReference type="EMBL" id="AJWZ01007486">
    <property type="protein sequence ID" value="EKC56769.1"/>
    <property type="molecule type" value="Genomic_DNA"/>
</dbReference>
<proteinExistence type="predicted"/>
<reference evidence="1" key="1">
    <citation type="journal article" date="2013" name="Environ. Microbiol.">
        <title>Microbiota from the distal guts of lean and obese adolescents exhibit partial functional redundancy besides clear differences in community structure.</title>
        <authorList>
            <person name="Ferrer M."/>
            <person name="Ruiz A."/>
            <person name="Lanza F."/>
            <person name="Haange S.B."/>
            <person name="Oberbach A."/>
            <person name="Till H."/>
            <person name="Bargiela R."/>
            <person name="Campoy C."/>
            <person name="Segura M.T."/>
            <person name="Richter M."/>
            <person name="von Bergen M."/>
            <person name="Seifert J."/>
            <person name="Suarez A."/>
        </authorList>
    </citation>
    <scope>NUCLEOTIDE SEQUENCE</scope>
</reference>
<gene>
    <name evidence="1" type="ORF">OBE_10892</name>
</gene>
<dbReference type="AlphaFoldDB" id="K1SN20"/>